<dbReference type="Gene3D" id="3.40.50.300">
    <property type="entry name" value="P-loop containing nucleotide triphosphate hydrolases"/>
    <property type="match status" value="1"/>
</dbReference>
<dbReference type="PROSITE" id="PS00676">
    <property type="entry name" value="SIGMA54_INTERACT_2"/>
    <property type="match status" value="1"/>
</dbReference>
<protein>
    <submittedName>
        <fullName evidence="8">Sigma-54-dependent Fis family transcriptional regulator</fullName>
    </submittedName>
</protein>
<dbReference type="InterPro" id="IPR003593">
    <property type="entry name" value="AAA+_ATPase"/>
</dbReference>
<dbReference type="Pfam" id="PF25601">
    <property type="entry name" value="AAA_lid_14"/>
    <property type="match status" value="1"/>
</dbReference>
<dbReference type="Pfam" id="PF00158">
    <property type="entry name" value="Sigma54_activat"/>
    <property type="match status" value="1"/>
</dbReference>
<dbReference type="Gene3D" id="3.30.450.20">
    <property type="entry name" value="PAS domain"/>
    <property type="match status" value="1"/>
</dbReference>
<accession>A0A8J2VEI3</accession>
<dbReference type="SUPFAM" id="SSF46689">
    <property type="entry name" value="Homeodomain-like"/>
    <property type="match status" value="1"/>
</dbReference>
<dbReference type="EMBL" id="BMHQ01000019">
    <property type="protein sequence ID" value="GGE28892.1"/>
    <property type="molecule type" value="Genomic_DNA"/>
</dbReference>
<dbReference type="InterPro" id="IPR002197">
    <property type="entry name" value="HTH_Fis"/>
</dbReference>
<dbReference type="InterPro" id="IPR025943">
    <property type="entry name" value="Sigma_54_int_dom_ATP-bd_2"/>
</dbReference>
<dbReference type="CDD" id="cd00130">
    <property type="entry name" value="PAS"/>
    <property type="match status" value="1"/>
</dbReference>
<dbReference type="InterPro" id="IPR029016">
    <property type="entry name" value="GAF-like_dom_sf"/>
</dbReference>
<evidence type="ECO:0000256" key="5">
    <source>
        <dbReference type="ARBA" id="ARBA00023163"/>
    </source>
</evidence>
<reference evidence="8" key="2">
    <citation type="submission" date="2020-09" db="EMBL/GenBank/DDBJ databases">
        <authorList>
            <person name="Sun Q."/>
            <person name="Zhou Y."/>
        </authorList>
    </citation>
    <scope>NUCLEOTIDE SEQUENCE</scope>
    <source>
        <strain evidence="8">CGMCC 1.15179</strain>
    </source>
</reference>
<dbReference type="InterPro" id="IPR009057">
    <property type="entry name" value="Homeodomain-like_sf"/>
</dbReference>
<dbReference type="PRINTS" id="PR01590">
    <property type="entry name" value="HTHFIS"/>
</dbReference>
<sequence>MKPSDQLSHLPSALVPSWKRSMEYGVDPVKPVDDLLTGGELKDRMDRLQPFIDACSSVLQRLYLQLKHSPFVVILSDPEGYILHAHGDPPFTEKARRVWLDSGANWHEHVKGTNAIGTVLAEKQPVSVVGSQHFCRENHFLTCYAAPLYSSRGELMGVLDVSGDARSHHPHTLGMVVAAAQACQAHYLLHQTRRELTFTIEERDALTRHVIRPMISVDEEGRVTQVNESAASLLGDAPEQCIGQSLSRWFGKETSSLLSLSEKDKRCITLQPRNKNGKAARWTVEPIRDERRRLFPGLLHVSPSPPPTKKAKAVSRKKASAHIIAECPRIQRVFALARRAAQTDATILLYGETGTGKEVAAREIHKASGRSGPLITVNCGAVPESLWESELFGYEKGSFTGARREGQSGKFEAADGGTLFLDEIGELPLSSQAALLRVLEEKRITRIGSHQSIPVDVRIIAATNKDLREESQAGRFRSDLYYRLCEVEILLPPLRERSDLMTLAEHFLHQTAVQWQTAPVTIHPDVVSRMQQYPWPGNVRELRQVIRQALLQAQLRDAPCIKLEDLPMALHASDDHQRPPTDFQWHHREEEVIAQALRKVNGNMAKAARLLGIGRTTLYRKLKQYPALSRLREHAQKNTPFT</sequence>
<dbReference type="GO" id="GO:0005524">
    <property type="term" value="F:ATP binding"/>
    <property type="evidence" value="ECO:0007669"/>
    <property type="project" value="UniProtKB-KW"/>
</dbReference>
<keyword evidence="3" id="KW-0805">Transcription regulation</keyword>
<dbReference type="AlphaFoldDB" id="A0A8J2VEI3"/>
<dbReference type="Pfam" id="PF02954">
    <property type="entry name" value="HTH_8"/>
    <property type="match status" value="1"/>
</dbReference>
<dbReference type="SMART" id="SM00091">
    <property type="entry name" value="PAS"/>
    <property type="match status" value="1"/>
</dbReference>
<dbReference type="InterPro" id="IPR002078">
    <property type="entry name" value="Sigma_54_int"/>
</dbReference>
<dbReference type="InterPro" id="IPR003018">
    <property type="entry name" value="GAF"/>
</dbReference>
<name>A0A8J2VEI3_9BACL</name>
<keyword evidence="9" id="KW-1185">Reference proteome</keyword>
<dbReference type="Pfam" id="PF00989">
    <property type="entry name" value="PAS"/>
    <property type="match status" value="1"/>
</dbReference>
<dbReference type="PANTHER" id="PTHR32071">
    <property type="entry name" value="TRANSCRIPTIONAL REGULATORY PROTEIN"/>
    <property type="match status" value="1"/>
</dbReference>
<comment type="caution">
    <text evidence="8">The sequence shown here is derived from an EMBL/GenBank/DDBJ whole genome shotgun (WGS) entry which is preliminary data.</text>
</comment>
<dbReference type="SUPFAM" id="SSF52540">
    <property type="entry name" value="P-loop containing nucleoside triphosphate hydrolases"/>
    <property type="match status" value="1"/>
</dbReference>
<dbReference type="InterPro" id="IPR000014">
    <property type="entry name" value="PAS"/>
</dbReference>
<evidence type="ECO:0000256" key="4">
    <source>
        <dbReference type="ARBA" id="ARBA00023125"/>
    </source>
</evidence>
<dbReference type="InterPro" id="IPR027417">
    <property type="entry name" value="P-loop_NTPase"/>
</dbReference>
<evidence type="ECO:0000259" key="7">
    <source>
        <dbReference type="PROSITE" id="PS50112"/>
    </source>
</evidence>
<keyword evidence="2" id="KW-0067">ATP-binding</keyword>
<dbReference type="Pfam" id="PF01590">
    <property type="entry name" value="GAF"/>
    <property type="match status" value="1"/>
</dbReference>
<reference evidence="8" key="1">
    <citation type="journal article" date="2014" name="Int. J. Syst. Evol. Microbiol.">
        <title>Complete genome sequence of Corynebacterium casei LMG S-19264T (=DSM 44701T), isolated from a smear-ripened cheese.</title>
        <authorList>
            <consortium name="US DOE Joint Genome Institute (JGI-PGF)"/>
            <person name="Walter F."/>
            <person name="Albersmeier A."/>
            <person name="Kalinowski J."/>
            <person name="Ruckert C."/>
        </authorList>
    </citation>
    <scope>NUCLEOTIDE SEQUENCE</scope>
    <source>
        <strain evidence="8">CGMCC 1.15179</strain>
    </source>
</reference>
<evidence type="ECO:0000313" key="8">
    <source>
        <dbReference type="EMBL" id="GGE28892.1"/>
    </source>
</evidence>
<dbReference type="Gene3D" id="1.10.10.60">
    <property type="entry name" value="Homeodomain-like"/>
    <property type="match status" value="1"/>
</dbReference>
<keyword evidence="1" id="KW-0547">Nucleotide-binding</keyword>
<evidence type="ECO:0000256" key="2">
    <source>
        <dbReference type="ARBA" id="ARBA00022840"/>
    </source>
</evidence>
<dbReference type="GO" id="GO:0043565">
    <property type="term" value="F:sequence-specific DNA binding"/>
    <property type="evidence" value="ECO:0007669"/>
    <property type="project" value="InterPro"/>
</dbReference>
<evidence type="ECO:0000313" key="9">
    <source>
        <dbReference type="Proteomes" id="UP000625210"/>
    </source>
</evidence>
<dbReference type="PANTHER" id="PTHR32071:SF81">
    <property type="entry name" value="PROPIONATE CATABOLISM OPERON REGULATORY PROTEIN"/>
    <property type="match status" value="1"/>
</dbReference>
<organism evidence="8 9">
    <name type="scientific">Marinithermofilum abyssi</name>
    <dbReference type="NCBI Taxonomy" id="1571185"/>
    <lineage>
        <taxon>Bacteria</taxon>
        <taxon>Bacillati</taxon>
        <taxon>Bacillota</taxon>
        <taxon>Bacilli</taxon>
        <taxon>Bacillales</taxon>
        <taxon>Thermoactinomycetaceae</taxon>
        <taxon>Marinithermofilum</taxon>
    </lineage>
</organism>
<keyword evidence="4" id="KW-0238">DNA-binding</keyword>
<feature type="domain" description="Sigma-54 factor interaction" evidence="6">
    <location>
        <begin position="323"/>
        <end position="551"/>
    </location>
</feature>
<dbReference type="InterPro" id="IPR013767">
    <property type="entry name" value="PAS_fold"/>
</dbReference>
<gene>
    <name evidence="8" type="ORF">GCM10011571_33750</name>
</gene>
<dbReference type="FunFam" id="3.40.50.300:FF:000006">
    <property type="entry name" value="DNA-binding transcriptional regulator NtrC"/>
    <property type="match status" value="1"/>
</dbReference>
<evidence type="ECO:0000256" key="1">
    <source>
        <dbReference type="ARBA" id="ARBA00022741"/>
    </source>
</evidence>
<evidence type="ECO:0000256" key="3">
    <source>
        <dbReference type="ARBA" id="ARBA00023015"/>
    </source>
</evidence>
<feature type="domain" description="PAS" evidence="7">
    <location>
        <begin position="213"/>
        <end position="246"/>
    </location>
</feature>
<keyword evidence="5" id="KW-0804">Transcription</keyword>
<dbReference type="InterPro" id="IPR035965">
    <property type="entry name" value="PAS-like_dom_sf"/>
</dbReference>
<proteinExistence type="predicted"/>
<dbReference type="PROSITE" id="PS50112">
    <property type="entry name" value="PAS"/>
    <property type="match status" value="1"/>
</dbReference>
<dbReference type="Proteomes" id="UP000625210">
    <property type="component" value="Unassembled WGS sequence"/>
</dbReference>
<dbReference type="SUPFAM" id="SSF55785">
    <property type="entry name" value="PYP-like sensor domain (PAS domain)"/>
    <property type="match status" value="1"/>
</dbReference>
<dbReference type="Gene3D" id="3.30.450.40">
    <property type="match status" value="1"/>
</dbReference>
<dbReference type="CDD" id="cd00009">
    <property type="entry name" value="AAA"/>
    <property type="match status" value="1"/>
</dbReference>
<dbReference type="SMART" id="SM00382">
    <property type="entry name" value="AAA"/>
    <property type="match status" value="1"/>
</dbReference>
<dbReference type="Gene3D" id="1.10.8.60">
    <property type="match status" value="1"/>
</dbReference>
<evidence type="ECO:0000259" key="6">
    <source>
        <dbReference type="PROSITE" id="PS50045"/>
    </source>
</evidence>
<dbReference type="InterPro" id="IPR058031">
    <property type="entry name" value="AAA_lid_NorR"/>
</dbReference>
<dbReference type="PROSITE" id="PS50045">
    <property type="entry name" value="SIGMA54_INTERACT_4"/>
    <property type="match status" value="1"/>
</dbReference>
<dbReference type="GO" id="GO:0006355">
    <property type="term" value="P:regulation of DNA-templated transcription"/>
    <property type="evidence" value="ECO:0007669"/>
    <property type="project" value="InterPro"/>
</dbReference>
<dbReference type="RefSeq" id="WP_188649050.1">
    <property type="nucleotide sequence ID" value="NZ_BMHQ01000019.1"/>
</dbReference>